<feature type="region of interest" description="Disordered" evidence="1">
    <location>
        <begin position="1"/>
        <end position="54"/>
    </location>
</feature>
<protein>
    <submittedName>
        <fullName evidence="2">Uncharacterized protein</fullName>
    </submittedName>
</protein>
<reference evidence="2" key="1">
    <citation type="submission" date="2020-02" db="EMBL/GenBank/DDBJ databases">
        <authorList>
            <person name="Meier V. D."/>
        </authorList>
    </citation>
    <scope>NUCLEOTIDE SEQUENCE</scope>
    <source>
        <strain evidence="2">AVDCRST_MAG53</strain>
    </source>
</reference>
<gene>
    <name evidence="2" type="ORF">AVDCRST_MAG53-3059</name>
</gene>
<accession>A0A6J4T780</accession>
<organism evidence="2">
    <name type="scientific">uncultured Solirubrobacteraceae bacterium</name>
    <dbReference type="NCBI Taxonomy" id="1162706"/>
    <lineage>
        <taxon>Bacteria</taxon>
        <taxon>Bacillati</taxon>
        <taxon>Actinomycetota</taxon>
        <taxon>Thermoleophilia</taxon>
        <taxon>Solirubrobacterales</taxon>
        <taxon>Solirubrobacteraceae</taxon>
        <taxon>environmental samples</taxon>
    </lineage>
</organism>
<feature type="compositionally biased region" description="Basic and acidic residues" evidence="1">
    <location>
        <begin position="1"/>
        <end position="18"/>
    </location>
</feature>
<dbReference type="EMBL" id="CADCVR010000092">
    <property type="protein sequence ID" value="CAA9515770.1"/>
    <property type="molecule type" value="Genomic_DNA"/>
</dbReference>
<sequence length="54" mass="6032">GDRPEPHRRAERTADRGRAGAPAPRDAGPRRRSTDGRGGHARDRHRRRAAGREL</sequence>
<feature type="non-terminal residue" evidence="2">
    <location>
        <position position="1"/>
    </location>
</feature>
<feature type="compositionally biased region" description="Basic and acidic residues" evidence="1">
    <location>
        <begin position="27"/>
        <end position="41"/>
    </location>
</feature>
<evidence type="ECO:0000313" key="2">
    <source>
        <dbReference type="EMBL" id="CAA9515770.1"/>
    </source>
</evidence>
<feature type="non-terminal residue" evidence="2">
    <location>
        <position position="54"/>
    </location>
</feature>
<dbReference type="AlphaFoldDB" id="A0A6J4T780"/>
<name>A0A6J4T780_9ACTN</name>
<proteinExistence type="predicted"/>
<feature type="compositionally biased region" description="Basic residues" evidence="1">
    <location>
        <begin position="42"/>
        <end position="54"/>
    </location>
</feature>
<evidence type="ECO:0000256" key="1">
    <source>
        <dbReference type="SAM" id="MobiDB-lite"/>
    </source>
</evidence>